<evidence type="ECO:0000256" key="5">
    <source>
        <dbReference type="ARBA" id="ARBA00023163"/>
    </source>
</evidence>
<evidence type="ECO:0000256" key="4">
    <source>
        <dbReference type="ARBA" id="ARBA00023125"/>
    </source>
</evidence>
<keyword evidence="5" id="KW-0804">Transcription</keyword>
<gene>
    <name evidence="8" type="ORF">RGC78_08015</name>
</gene>
<dbReference type="PANTHER" id="PTHR43133:SF8">
    <property type="entry name" value="RNA POLYMERASE SIGMA FACTOR HI_1459-RELATED"/>
    <property type="match status" value="1"/>
</dbReference>
<evidence type="ECO:0000313" key="9">
    <source>
        <dbReference type="Proteomes" id="UP001256646"/>
    </source>
</evidence>
<dbReference type="SUPFAM" id="SSF88659">
    <property type="entry name" value="Sigma3 and sigma4 domains of RNA polymerase sigma factors"/>
    <property type="match status" value="1"/>
</dbReference>
<evidence type="ECO:0000259" key="6">
    <source>
        <dbReference type="Pfam" id="PF04542"/>
    </source>
</evidence>
<feature type="domain" description="RNA polymerase sigma factor 70 region 4 type 2" evidence="7">
    <location>
        <begin position="131"/>
        <end position="167"/>
    </location>
</feature>
<organism evidence="8 9">
    <name type="scientific">Clostridium aquiflavi</name>
    <dbReference type="NCBI Taxonomy" id="3073603"/>
    <lineage>
        <taxon>Bacteria</taxon>
        <taxon>Bacillati</taxon>
        <taxon>Bacillota</taxon>
        <taxon>Clostridia</taxon>
        <taxon>Eubacteriales</taxon>
        <taxon>Clostridiaceae</taxon>
        <taxon>Clostridium</taxon>
    </lineage>
</organism>
<dbReference type="Gene3D" id="1.10.10.10">
    <property type="entry name" value="Winged helix-like DNA-binding domain superfamily/Winged helix DNA-binding domain"/>
    <property type="match status" value="1"/>
</dbReference>
<comment type="caution">
    <text evidence="8">The sequence shown here is derived from an EMBL/GenBank/DDBJ whole genome shotgun (WGS) entry which is preliminary data.</text>
</comment>
<dbReference type="Gene3D" id="1.10.1740.10">
    <property type="match status" value="1"/>
</dbReference>
<protein>
    <submittedName>
        <fullName evidence="8">RNA polymerase sigma factor</fullName>
    </submittedName>
</protein>
<dbReference type="RefSeq" id="WP_252213578.1">
    <property type="nucleotide sequence ID" value="NZ_JAVJAN010000018.1"/>
</dbReference>
<name>A0ABU1EGA1_9CLOT</name>
<dbReference type="Pfam" id="PF08281">
    <property type="entry name" value="Sigma70_r4_2"/>
    <property type="match status" value="1"/>
</dbReference>
<dbReference type="InterPro" id="IPR036388">
    <property type="entry name" value="WH-like_DNA-bd_sf"/>
</dbReference>
<dbReference type="PANTHER" id="PTHR43133">
    <property type="entry name" value="RNA POLYMERASE ECF-TYPE SIGMA FACTO"/>
    <property type="match status" value="1"/>
</dbReference>
<evidence type="ECO:0000256" key="2">
    <source>
        <dbReference type="ARBA" id="ARBA00023015"/>
    </source>
</evidence>
<keyword evidence="2" id="KW-0805">Transcription regulation</keyword>
<feature type="domain" description="RNA polymerase sigma-70 region 2" evidence="6">
    <location>
        <begin position="14"/>
        <end position="75"/>
    </location>
</feature>
<reference evidence="8 9" key="1">
    <citation type="submission" date="2023-09" db="EMBL/GenBank/DDBJ databases">
        <authorList>
            <person name="Zhai L."/>
        </authorList>
    </citation>
    <scope>NUCLEOTIDE SEQUENCE [LARGE SCALE GENOMIC DNA]</scope>
    <source>
        <strain evidence="8 9">5 N-1</strain>
    </source>
</reference>
<accession>A0ABU1EGA1</accession>
<evidence type="ECO:0000259" key="7">
    <source>
        <dbReference type="Pfam" id="PF08281"/>
    </source>
</evidence>
<dbReference type="InterPro" id="IPR014284">
    <property type="entry name" value="RNA_pol_sigma-70_dom"/>
</dbReference>
<proteinExistence type="inferred from homology"/>
<keyword evidence="4" id="KW-0238">DNA-binding</keyword>
<dbReference type="SUPFAM" id="SSF88946">
    <property type="entry name" value="Sigma2 domain of RNA polymerase sigma factors"/>
    <property type="match status" value="1"/>
</dbReference>
<dbReference type="Pfam" id="PF04542">
    <property type="entry name" value="Sigma70_r2"/>
    <property type="match status" value="1"/>
</dbReference>
<evidence type="ECO:0000256" key="3">
    <source>
        <dbReference type="ARBA" id="ARBA00023082"/>
    </source>
</evidence>
<keyword evidence="9" id="KW-1185">Reference proteome</keyword>
<comment type="similarity">
    <text evidence="1">Belongs to the sigma-70 factor family. ECF subfamily.</text>
</comment>
<dbReference type="InterPro" id="IPR013324">
    <property type="entry name" value="RNA_pol_sigma_r3/r4-like"/>
</dbReference>
<dbReference type="InterPro" id="IPR013325">
    <property type="entry name" value="RNA_pol_sigma_r2"/>
</dbReference>
<dbReference type="InterPro" id="IPR039425">
    <property type="entry name" value="RNA_pol_sigma-70-like"/>
</dbReference>
<keyword evidence="3" id="KW-0731">Sigma factor</keyword>
<sequence length="174" mass="21182">MQETNIEKLITDIYNNTYDDVLRYVVSKCRSSDDIADIMQNIYLNFYKALKNKREIKEYKKYLIRIARNEVYKHYGLLKMFQNHIPIFSLNDEKQFKNIQENLNIEYNYEEEALCEEIWGYIKKKDMLTFKIFVLYFQSDLKIKDISKSLNVSESTVKNRLYRTMNKINEEFEI</sequence>
<dbReference type="InterPro" id="IPR013249">
    <property type="entry name" value="RNA_pol_sigma70_r4_t2"/>
</dbReference>
<dbReference type="EMBL" id="JAVJAN010000018">
    <property type="protein sequence ID" value="MDR5587416.1"/>
    <property type="molecule type" value="Genomic_DNA"/>
</dbReference>
<dbReference type="NCBIfam" id="TIGR02937">
    <property type="entry name" value="sigma70-ECF"/>
    <property type="match status" value="1"/>
</dbReference>
<evidence type="ECO:0000313" key="8">
    <source>
        <dbReference type="EMBL" id="MDR5587416.1"/>
    </source>
</evidence>
<evidence type="ECO:0000256" key="1">
    <source>
        <dbReference type="ARBA" id="ARBA00010641"/>
    </source>
</evidence>
<dbReference type="Proteomes" id="UP001256646">
    <property type="component" value="Unassembled WGS sequence"/>
</dbReference>
<dbReference type="InterPro" id="IPR007627">
    <property type="entry name" value="RNA_pol_sigma70_r2"/>
</dbReference>